<dbReference type="InterPro" id="IPR011663">
    <property type="entry name" value="UTRA"/>
</dbReference>
<sequence length="237" mass="27689">MRMNSIMPLYQSMLNDLIKQIESGKLPKESKLPSEQELGAIYNVSRITVRRALAELESRNYIYKKQGQGSFVSSSESEGSTVQFLNVKKKIEQMGSIPKFELRKFELNIDGSEKKIRKELNLKPDDYFYVIYLMYYADDEPVFLDKIYLPFSAFPMIHKSEIENNNNLIPFLVKKYQKRPEFVSKTEPGMILKTNRKIFDLSVGDPLVSIKRRGVFDEKFVYYSQSTVVRDLIMFIV</sequence>
<dbReference type="EMBL" id="VDFP01000003">
    <property type="protein sequence ID" value="MQS75288.1"/>
    <property type="molecule type" value="Genomic_DNA"/>
</dbReference>
<name>A0A5P0ZM58_9LACO</name>
<dbReference type="Pfam" id="PF07702">
    <property type="entry name" value="UTRA"/>
    <property type="match status" value="1"/>
</dbReference>
<dbReference type="InterPro" id="IPR036390">
    <property type="entry name" value="WH_DNA-bd_sf"/>
</dbReference>
<dbReference type="SUPFAM" id="SSF46785">
    <property type="entry name" value="Winged helix' DNA-binding domain"/>
    <property type="match status" value="1"/>
</dbReference>
<evidence type="ECO:0000313" key="7">
    <source>
        <dbReference type="Proteomes" id="UP000371423"/>
    </source>
</evidence>
<dbReference type="InterPro" id="IPR000524">
    <property type="entry name" value="Tscrpt_reg_HTH_GntR"/>
</dbReference>
<evidence type="ECO:0000313" key="8">
    <source>
        <dbReference type="Proteomes" id="UP000414364"/>
    </source>
</evidence>
<dbReference type="Gene3D" id="1.10.10.10">
    <property type="entry name" value="Winged helix-like DNA-binding domain superfamily/Winged helix DNA-binding domain"/>
    <property type="match status" value="1"/>
</dbReference>
<evidence type="ECO:0000259" key="4">
    <source>
        <dbReference type="PROSITE" id="PS50949"/>
    </source>
</evidence>
<evidence type="ECO:0000256" key="1">
    <source>
        <dbReference type="ARBA" id="ARBA00023015"/>
    </source>
</evidence>
<dbReference type="SMART" id="SM00345">
    <property type="entry name" value="HTH_GNTR"/>
    <property type="match status" value="1"/>
</dbReference>
<keyword evidence="2" id="KW-0238">DNA-binding</keyword>
<organism evidence="5 8">
    <name type="scientific">Companilactobacillus halodurans</name>
    <dbReference type="NCBI Taxonomy" id="2584183"/>
    <lineage>
        <taxon>Bacteria</taxon>
        <taxon>Bacillati</taxon>
        <taxon>Bacillota</taxon>
        <taxon>Bacilli</taxon>
        <taxon>Lactobacillales</taxon>
        <taxon>Lactobacillaceae</taxon>
        <taxon>Companilactobacillus</taxon>
    </lineage>
</organism>
<dbReference type="PANTHER" id="PTHR44846:SF1">
    <property type="entry name" value="MANNOSYL-D-GLYCERATE TRANSPORT_METABOLISM SYSTEM REPRESSOR MNGR-RELATED"/>
    <property type="match status" value="1"/>
</dbReference>
<keyword evidence="3" id="KW-0804">Transcription</keyword>
<keyword evidence="1" id="KW-0805">Transcription regulation</keyword>
<reference evidence="7 8" key="1">
    <citation type="journal article" date="2019" name="Syst. Appl. Microbiol.">
        <title>Polyphasic characterization of two novel Lactobacillus spp. isolated from blown salami packages: Description of Lactobacillus halodurans sp. nov. and Lactobacillus salsicarnum sp. nov.</title>
        <authorList>
            <person name="Schuster J.A."/>
            <person name="Klingl A."/>
            <person name="Vogel R.F."/>
            <person name="Ehrmann M.A."/>
        </authorList>
    </citation>
    <scope>NUCLEOTIDE SEQUENCE [LARGE SCALE GENOMIC DNA]</scope>
    <source>
        <strain evidence="6 7">TMW 1.1920</strain>
        <strain evidence="5 8">TMW 1.2172</strain>
    </source>
</reference>
<protein>
    <submittedName>
        <fullName evidence="5">GntR family transcriptional regulator</fullName>
    </submittedName>
</protein>
<evidence type="ECO:0000256" key="3">
    <source>
        <dbReference type="ARBA" id="ARBA00023163"/>
    </source>
</evidence>
<evidence type="ECO:0000256" key="2">
    <source>
        <dbReference type="ARBA" id="ARBA00023125"/>
    </source>
</evidence>
<dbReference type="GO" id="GO:0003677">
    <property type="term" value="F:DNA binding"/>
    <property type="evidence" value="ECO:0007669"/>
    <property type="project" value="UniProtKB-KW"/>
</dbReference>
<dbReference type="InterPro" id="IPR036388">
    <property type="entry name" value="WH-like_DNA-bd_sf"/>
</dbReference>
<dbReference type="InterPro" id="IPR028978">
    <property type="entry name" value="Chorismate_lyase_/UTRA_dom_sf"/>
</dbReference>
<dbReference type="Gene3D" id="3.40.1410.10">
    <property type="entry name" value="Chorismate lyase-like"/>
    <property type="match status" value="1"/>
</dbReference>
<proteinExistence type="predicted"/>
<dbReference type="SMART" id="SM00866">
    <property type="entry name" value="UTRA"/>
    <property type="match status" value="1"/>
</dbReference>
<accession>A0A5P0ZM58</accession>
<feature type="domain" description="HTH gntR-type" evidence="4">
    <location>
        <begin position="7"/>
        <end position="75"/>
    </location>
</feature>
<evidence type="ECO:0000313" key="5">
    <source>
        <dbReference type="EMBL" id="MQS75288.1"/>
    </source>
</evidence>
<dbReference type="GO" id="GO:0045892">
    <property type="term" value="P:negative regulation of DNA-templated transcription"/>
    <property type="evidence" value="ECO:0007669"/>
    <property type="project" value="TreeGrafter"/>
</dbReference>
<dbReference type="AlphaFoldDB" id="A0A5P0ZM58"/>
<dbReference type="PROSITE" id="PS50949">
    <property type="entry name" value="HTH_GNTR"/>
    <property type="match status" value="1"/>
</dbReference>
<dbReference type="PANTHER" id="PTHR44846">
    <property type="entry name" value="MANNOSYL-D-GLYCERATE TRANSPORT/METABOLISM SYSTEM REPRESSOR MNGR-RELATED"/>
    <property type="match status" value="1"/>
</dbReference>
<comment type="caution">
    <text evidence="5">The sequence shown here is derived from an EMBL/GenBank/DDBJ whole genome shotgun (WGS) entry which is preliminary data.</text>
</comment>
<dbReference type="InterPro" id="IPR050679">
    <property type="entry name" value="Bact_HTH_transcr_reg"/>
</dbReference>
<gene>
    <name evidence="6" type="ORF">FHL05_09650</name>
    <name evidence="5" type="ORF">FHL06_02615</name>
</gene>
<dbReference type="PRINTS" id="PR00035">
    <property type="entry name" value="HTHGNTR"/>
</dbReference>
<dbReference type="GO" id="GO:0003700">
    <property type="term" value="F:DNA-binding transcription factor activity"/>
    <property type="evidence" value="ECO:0007669"/>
    <property type="project" value="InterPro"/>
</dbReference>
<dbReference type="Pfam" id="PF00392">
    <property type="entry name" value="GntR"/>
    <property type="match status" value="1"/>
</dbReference>
<dbReference type="Proteomes" id="UP000371423">
    <property type="component" value="Unassembled WGS sequence"/>
</dbReference>
<dbReference type="EMBL" id="VDFO01000037">
    <property type="protein sequence ID" value="MQS98144.1"/>
    <property type="molecule type" value="Genomic_DNA"/>
</dbReference>
<keyword evidence="7" id="KW-1185">Reference proteome</keyword>
<evidence type="ECO:0000313" key="6">
    <source>
        <dbReference type="EMBL" id="MQS98144.1"/>
    </source>
</evidence>
<dbReference type="CDD" id="cd07377">
    <property type="entry name" value="WHTH_GntR"/>
    <property type="match status" value="1"/>
</dbReference>
<dbReference type="SUPFAM" id="SSF64288">
    <property type="entry name" value="Chorismate lyase-like"/>
    <property type="match status" value="1"/>
</dbReference>
<dbReference type="Proteomes" id="UP000414364">
    <property type="component" value="Unassembled WGS sequence"/>
</dbReference>